<evidence type="ECO:0000313" key="1">
    <source>
        <dbReference type="EMBL" id="GGB20104.1"/>
    </source>
</evidence>
<proteinExistence type="predicted"/>
<dbReference type="Proteomes" id="UP000607559">
    <property type="component" value="Unassembled WGS sequence"/>
</dbReference>
<dbReference type="EMBL" id="BMJC01000006">
    <property type="protein sequence ID" value="GGB20104.1"/>
    <property type="molecule type" value="Genomic_DNA"/>
</dbReference>
<gene>
    <name evidence="1" type="ORF">GCM10011511_49780</name>
</gene>
<comment type="caution">
    <text evidence="1">The sequence shown here is derived from an EMBL/GenBank/DDBJ whole genome shotgun (WGS) entry which is preliminary data.</text>
</comment>
<accession>A0A8J2UHX1</accession>
<dbReference type="AlphaFoldDB" id="A0A8J2UHX1"/>
<organism evidence="1 2">
    <name type="scientific">Puia dinghuensis</name>
    <dbReference type="NCBI Taxonomy" id="1792502"/>
    <lineage>
        <taxon>Bacteria</taxon>
        <taxon>Pseudomonadati</taxon>
        <taxon>Bacteroidota</taxon>
        <taxon>Chitinophagia</taxon>
        <taxon>Chitinophagales</taxon>
        <taxon>Chitinophagaceae</taxon>
        <taxon>Puia</taxon>
    </lineage>
</organism>
<reference evidence="1" key="2">
    <citation type="submission" date="2020-09" db="EMBL/GenBank/DDBJ databases">
        <authorList>
            <person name="Sun Q."/>
            <person name="Zhou Y."/>
        </authorList>
    </citation>
    <scope>NUCLEOTIDE SEQUENCE</scope>
    <source>
        <strain evidence="1">CGMCC 1.15448</strain>
    </source>
</reference>
<sequence length="212" mass="23848">MMIVLATGLGASAQDIGGIISAGVTTVIRAVDLQIQRIQTRTIVLQEAQKAVENAMSALELDDIRNWVEQQKDLYAGYFQELWQVKTVISGYHRVSEAIRRQEAIVAAYRRGLGQFRQDAHFSAAELNEIEAVFDGILADSEKNLEQLTKAVAAFSLQATDQQRMAMIDAAADGMDHDYRDLQRYTQQNQLLSLQRAKDESDYSFILKLYTQ</sequence>
<name>A0A8J2UHX1_9BACT</name>
<protein>
    <recommendedName>
        <fullName evidence="3">Conjugal transfer protein TrbJ</fullName>
    </recommendedName>
</protein>
<evidence type="ECO:0000313" key="2">
    <source>
        <dbReference type="Proteomes" id="UP000607559"/>
    </source>
</evidence>
<keyword evidence="2" id="KW-1185">Reference proteome</keyword>
<evidence type="ECO:0008006" key="3">
    <source>
        <dbReference type="Google" id="ProtNLM"/>
    </source>
</evidence>
<reference evidence="1" key="1">
    <citation type="journal article" date="2014" name="Int. J. Syst. Evol. Microbiol.">
        <title>Complete genome sequence of Corynebacterium casei LMG S-19264T (=DSM 44701T), isolated from a smear-ripened cheese.</title>
        <authorList>
            <consortium name="US DOE Joint Genome Institute (JGI-PGF)"/>
            <person name="Walter F."/>
            <person name="Albersmeier A."/>
            <person name="Kalinowski J."/>
            <person name="Ruckert C."/>
        </authorList>
    </citation>
    <scope>NUCLEOTIDE SEQUENCE</scope>
    <source>
        <strain evidence="1">CGMCC 1.15448</strain>
    </source>
</reference>